<evidence type="ECO:0000256" key="7">
    <source>
        <dbReference type="ARBA" id="ARBA00035120"/>
    </source>
</evidence>
<comment type="similarity">
    <text evidence="7 10">Belongs to the fluoride channel Fluc/FEX (TC 1.A.43) family.</text>
</comment>
<evidence type="ECO:0000256" key="4">
    <source>
        <dbReference type="ARBA" id="ARBA00022989"/>
    </source>
</evidence>
<keyword evidence="10" id="KW-0479">Metal-binding</keyword>
<evidence type="ECO:0000256" key="3">
    <source>
        <dbReference type="ARBA" id="ARBA00022692"/>
    </source>
</evidence>
<dbReference type="HAMAP" id="MF_00454">
    <property type="entry name" value="FluC"/>
    <property type="match status" value="1"/>
</dbReference>
<feature type="transmembrane region" description="Helical" evidence="10">
    <location>
        <begin position="100"/>
        <end position="124"/>
    </location>
</feature>
<protein>
    <recommendedName>
        <fullName evidence="10">Fluoride-specific ion channel FluC</fullName>
    </recommendedName>
</protein>
<keyword evidence="4 10" id="KW-1133">Transmembrane helix</keyword>
<gene>
    <name evidence="10" type="primary">fluC</name>
    <name evidence="10" type="synonym">crcB</name>
    <name evidence="11" type="ORF">EHS13_25475</name>
</gene>
<feature type="transmembrane region" description="Helical" evidence="10">
    <location>
        <begin position="38"/>
        <end position="58"/>
    </location>
</feature>
<comment type="function">
    <text evidence="9 10">Fluoride-specific ion channel. Important for reducing fluoride concentration in the cell, thus reducing its toxicity.</text>
</comment>
<dbReference type="GO" id="GO:0046872">
    <property type="term" value="F:metal ion binding"/>
    <property type="evidence" value="ECO:0007669"/>
    <property type="project" value="UniProtKB-KW"/>
</dbReference>
<accession>A0A6B8RR90</accession>
<feature type="transmembrane region" description="Helical" evidence="10">
    <location>
        <begin position="70"/>
        <end position="88"/>
    </location>
</feature>
<comment type="catalytic activity">
    <reaction evidence="8">
        <text>fluoride(in) = fluoride(out)</text>
        <dbReference type="Rhea" id="RHEA:76159"/>
        <dbReference type="ChEBI" id="CHEBI:17051"/>
    </reaction>
    <physiologicalReaction direction="left-to-right" evidence="8">
        <dbReference type="Rhea" id="RHEA:76160"/>
    </physiologicalReaction>
</comment>
<comment type="activity regulation">
    <text evidence="10">Na(+) is not transported, but it plays an essential structural role and its presence is essential for fluoride channel function.</text>
</comment>
<evidence type="ECO:0000256" key="10">
    <source>
        <dbReference type="HAMAP-Rule" id="MF_00454"/>
    </source>
</evidence>
<dbReference type="PANTHER" id="PTHR28259:SF1">
    <property type="entry name" value="FLUORIDE EXPORT PROTEIN 1-RELATED"/>
    <property type="match status" value="1"/>
</dbReference>
<dbReference type="EMBL" id="CP034235">
    <property type="protein sequence ID" value="QGQ98003.1"/>
    <property type="molecule type" value="Genomic_DNA"/>
</dbReference>
<dbReference type="GO" id="GO:0005886">
    <property type="term" value="C:plasma membrane"/>
    <property type="evidence" value="ECO:0007669"/>
    <property type="project" value="UniProtKB-SubCell"/>
</dbReference>
<evidence type="ECO:0000256" key="9">
    <source>
        <dbReference type="ARBA" id="ARBA00049940"/>
    </source>
</evidence>
<evidence type="ECO:0000256" key="5">
    <source>
        <dbReference type="ARBA" id="ARBA00023136"/>
    </source>
</evidence>
<keyword evidence="12" id="KW-1185">Reference proteome</keyword>
<keyword evidence="5 10" id="KW-0472">Membrane</keyword>
<keyword evidence="10" id="KW-0813">Transport</keyword>
<evidence type="ECO:0000256" key="2">
    <source>
        <dbReference type="ARBA" id="ARBA00022475"/>
    </source>
</evidence>
<name>A0A6B8RR90_9BACL</name>
<dbReference type="RefSeq" id="WP_155703097.1">
    <property type="nucleotide sequence ID" value="NZ_CP034235.1"/>
</dbReference>
<proteinExistence type="inferred from homology"/>
<keyword evidence="6 10" id="KW-0407">Ion channel</keyword>
<dbReference type="AlphaFoldDB" id="A0A6B8RR90"/>
<keyword evidence="10" id="KW-0915">Sodium</keyword>
<keyword evidence="2 10" id="KW-1003">Cell membrane</keyword>
<keyword evidence="10" id="KW-0406">Ion transport</keyword>
<feature type="binding site" evidence="10">
    <location>
        <position position="78"/>
    </location>
    <ligand>
        <name>Na(+)</name>
        <dbReference type="ChEBI" id="CHEBI:29101"/>
        <note>structural</note>
    </ligand>
</feature>
<dbReference type="PANTHER" id="PTHR28259">
    <property type="entry name" value="FLUORIDE EXPORT PROTEIN 1-RELATED"/>
    <property type="match status" value="1"/>
</dbReference>
<dbReference type="Proteomes" id="UP000426246">
    <property type="component" value="Chromosome"/>
</dbReference>
<evidence type="ECO:0000313" key="11">
    <source>
        <dbReference type="EMBL" id="QGQ98003.1"/>
    </source>
</evidence>
<dbReference type="OrthoDB" id="9799631at2"/>
<evidence type="ECO:0000256" key="6">
    <source>
        <dbReference type="ARBA" id="ARBA00023303"/>
    </source>
</evidence>
<feature type="binding site" evidence="10">
    <location>
        <position position="81"/>
    </location>
    <ligand>
        <name>Na(+)</name>
        <dbReference type="ChEBI" id="CHEBI:29101"/>
        <note>structural</note>
    </ligand>
</feature>
<dbReference type="GO" id="GO:0062054">
    <property type="term" value="F:fluoride channel activity"/>
    <property type="evidence" value="ECO:0007669"/>
    <property type="project" value="UniProtKB-UniRule"/>
</dbReference>
<sequence length="137" mass="14548">MSSSTKSLISLIIGGFIGAVLRFEIGEWMPATTDGFPWSTLIINLTGCLFLGWFLTITLHKLKLKPEIRLGLGTGMTGSFTTFSAFSVQSVHLMTNSHSAIAGMYIITSVVGGIGLCMLGVALARVQAGKPRGDLIL</sequence>
<comment type="subcellular location">
    <subcellularLocation>
        <location evidence="1 10">Cell membrane</location>
        <topology evidence="1 10">Multi-pass membrane protein</topology>
    </subcellularLocation>
</comment>
<organism evidence="11 12">
    <name type="scientific">Paenibacillus psychroresistens</name>
    <dbReference type="NCBI Taxonomy" id="1778678"/>
    <lineage>
        <taxon>Bacteria</taxon>
        <taxon>Bacillati</taxon>
        <taxon>Bacillota</taxon>
        <taxon>Bacilli</taxon>
        <taxon>Bacillales</taxon>
        <taxon>Paenibacillaceae</taxon>
        <taxon>Paenibacillus</taxon>
    </lineage>
</organism>
<evidence type="ECO:0000256" key="8">
    <source>
        <dbReference type="ARBA" id="ARBA00035585"/>
    </source>
</evidence>
<dbReference type="KEGG" id="ppsc:EHS13_25475"/>
<evidence type="ECO:0000256" key="1">
    <source>
        <dbReference type="ARBA" id="ARBA00004651"/>
    </source>
</evidence>
<evidence type="ECO:0000313" key="12">
    <source>
        <dbReference type="Proteomes" id="UP000426246"/>
    </source>
</evidence>
<dbReference type="Pfam" id="PF02537">
    <property type="entry name" value="CRCB"/>
    <property type="match status" value="1"/>
</dbReference>
<dbReference type="GO" id="GO:0140114">
    <property type="term" value="P:cellular detoxification of fluoride"/>
    <property type="evidence" value="ECO:0007669"/>
    <property type="project" value="UniProtKB-UniRule"/>
</dbReference>
<keyword evidence="3 10" id="KW-0812">Transmembrane</keyword>
<dbReference type="InterPro" id="IPR003691">
    <property type="entry name" value="FluC"/>
</dbReference>
<reference evidence="12" key="1">
    <citation type="submission" date="2018-11" db="EMBL/GenBank/DDBJ databases">
        <title>Complete genome sequence of Paenibacillus sp. ML311-T8.</title>
        <authorList>
            <person name="Nam Y.-D."/>
            <person name="Kang J."/>
            <person name="Chung W.-H."/>
            <person name="Park Y.S."/>
        </authorList>
    </citation>
    <scope>NUCLEOTIDE SEQUENCE [LARGE SCALE GENOMIC DNA]</scope>
    <source>
        <strain evidence="12">ML311-T8</strain>
    </source>
</reference>